<dbReference type="WBParaSite" id="Hba_01160">
    <property type="protein sequence ID" value="Hba_01160"/>
    <property type="gene ID" value="Hba_01160"/>
</dbReference>
<accession>A0A1I7W931</accession>
<proteinExistence type="predicted"/>
<keyword evidence="1" id="KW-0472">Membrane</keyword>
<protein>
    <submittedName>
        <fullName evidence="3">Uncharacterized protein</fullName>
    </submittedName>
</protein>
<name>A0A1I7W931_HETBA</name>
<reference evidence="3" key="1">
    <citation type="submission" date="2016-11" db="UniProtKB">
        <authorList>
            <consortium name="WormBaseParasite"/>
        </authorList>
    </citation>
    <scope>IDENTIFICATION</scope>
</reference>
<keyword evidence="2" id="KW-1185">Reference proteome</keyword>
<evidence type="ECO:0000313" key="2">
    <source>
        <dbReference type="Proteomes" id="UP000095283"/>
    </source>
</evidence>
<evidence type="ECO:0000313" key="3">
    <source>
        <dbReference type="WBParaSite" id="Hba_01160"/>
    </source>
</evidence>
<dbReference type="AlphaFoldDB" id="A0A1I7W931"/>
<feature type="transmembrane region" description="Helical" evidence="1">
    <location>
        <begin position="35"/>
        <end position="54"/>
    </location>
</feature>
<keyword evidence="1" id="KW-0812">Transmembrane</keyword>
<organism evidence="2 3">
    <name type="scientific">Heterorhabditis bacteriophora</name>
    <name type="common">Entomopathogenic nematode worm</name>
    <dbReference type="NCBI Taxonomy" id="37862"/>
    <lineage>
        <taxon>Eukaryota</taxon>
        <taxon>Metazoa</taxon>
        <taxon>Ecdysozoa</taxon>
        <taxon>Nematoda</taxon>
        <taxon>Chromadorea</taxon>
        <taxon>Rhabditida</taxon>
        <taxon>Rhabditina</taxon>
        <taxon>Rhabditomorpha</taxon>
        <taxon>Strongyloidea</taxon>
        <taxon>Heterorhabditidae</taxon>
        <taxon>Heterorhabditis</taxon>
    </lineage>
</organism>
<evidence type="ECO:0000256" key="1">
    <source>
        <dbReference type="SAM" id="Phobius"/>
    </source>
</evidence>
<keyword evidence="1" id="KW-1133">Transmembrane helix</keyword>
<dbReference type="Proteomes" id="UP000095283">
    <property type="component" value="Unplaced"/>
</dbReference>
<sequence>MHFYIKNNFSRTCFEKLVLFFSKLSNFIINSLKSYFSPGISITFASLPALFLFLSSPLTK</sequence>